<accession>A0AAV7CZ46</accession>
<keyword evidence="9" id="KW-1185">Reference proteome</keyword>
<evidence type="ECO:0000256" key="4">
    <source>
        <dbReference type="ARBA" id="ARBA00022801"/>
    </source>
</evidence>
<evidence type="ECO:0000256" key="3">
    <source>
        <dbReference type="ARBA" id="ARBA00022723"/>
    </source>
</evidence>
<evidence type="ECO:0000313" key="8">
    <source>
        <dbReference type="EMBL" id="KAG8589866.1"/>
    </source>
</evidence>
<keyword evidence="6" id="KW-1133">Transmembrane helix</keyword>
<keyword evidence="3" id="KW-0479">Metal-binding</keyword>
<name>A0AAV7CZ46_ENGPU</name>
<evidence type="ECO:0000256" key="2">
    <source>
        <dbReference type="ARBA" id="ARBA00008779"/>
    </source>
</evidence>
<organism evidence="8 9">
    <name type="scientific">Engystomops pustulosus</name>
    <name type="common">Tungara frog</name>
    <name type="synonym">Physalaemus pustulosus</name>
    <dbReference type="NCBI Taxonomy" id="76066"/>
    <lineage>
        <taxon>Eukaryota</taxon>
        <taxon>Metazoa</taxon>
        <taxon>Chordata</taxon>
        <taxon>Craniata</taxon>
        <taxon>Vertebrata</taxon>
        <taxon>Euteleostomi</taxon>
        <taxon>Amphibia</taxon>
        <taxon>Batrachia</taxon>
        <taxon>Anura</taxon>
        <taxon>Neobatrachia</taxon>
        <taxon>Hyloidea</taxon>
        <taxon>Leptodactylidae</taxon>
        <taxon>Leiuperinae</taxon>
        <taxon>Engystomops</taxon>
    </lineage>
</organism>
<dbReference type="InterPro" id="IPR017850">
    <property type="entry name" value="Alkaline_phosphatase_core_sf"/>
</dbReference>
<comment type="similarity">
    <text evidence="2">Belongs to the sulfatase family.</text>
</comment>
<reference evidence="8" key="1">
    <citation type="thesis" date="2020" institute="ProQuest LLC" country="789 East Eisenhower Parkway, Ann Arbor, MI, USA">
        <title>Comparative Genomics and Chromosome Evolution.</title>
        <authorList>
            <person name="Mudd A.B."/>
        </authorList>
    </citation>
    <scope>NUCLEOTIDE SEQUENCE</scope>
    <source>
        <strain evidence="8">237g6f4</strain>
        <tissue evidence="8">Blood</tissue>
    </source>
</reference>
<protein>
    <recommendedName>
        <fullName evidence="7">Sulfatase N-terminal domain-containing protein</fullName>
    </recommendedName>
</protein>
<dbReference type="Proteomes" id="UP000824782">
    <property type="component" value="Unassembled WGS sequence"/>
</dbReference>
<feature type="transmembrane region" description="Helical" evidence="6">
    <location>
        <begin position="248"/>
        <end position="273"/>
    </location>
</feature>
<evidence type="ECO:0000259" key="7">
    <source>
        <dbReference type="Pfam" id="PF00884"/>
    </source>
</evidence>
<dbReference type="SUPFAM" id="SSF53649">
    <property type="entry name" value="Alkaline phosphatase-like"/>
    <property type="match status" value="1"/>
</dbReference>
<dbReference type="InterPro" id="IPR050738">
    <property type="entry name" value="Sulfatase"/>
</dbReference>
<dbReference type="Pfam" id="PF00884">
    <property type="entry name" value="Sulfatase"/>
    <property type="match status" value="1"/>
</dbReference>
<dbReference type="PANTHER" id="PTHR42693:SF50">
    <property type="entry name" value="ARYLSULFATASE H ISOFORM X1"/>
    <property type="match status" value="1"/>
</dbReference>
<evidence type="ECO:0000256" key="6">
    <source>
        <dbReference type="SAM" id="Phobius"/>
    </source>
</evidence>
<evidence type="ECO:0000256" key="1">
    <source>
        <dbReference type="ARBA" id="ARBA00001913"/>
    </source>
</evidence>
<evidence type="ECO:0000313" key="9">
    <source>
        <dbReference type="Proteomes" id="UP000824782"/>
    </source>
</evidence>
<gene>
    <name evidence="8" type="ORF">GDO81_006551</name>
</gene>
<dbReference type="EMBL" id="WNYA01000002">
    <property type="protein sequence ID" value="KAG8589866.1"/>
    <property type="molecule type" value="Genomic_DNA"/>
</dbReference>
<dbReference type="PROSITE" id="PS00523">
    <property type="entry name" value="SULFATASE_1"/>
    <property type="match status" value="1"/>
</dbReference>
<keyword evidence="5" id="KW-0106">Calcium</keyword>
<feature type="domain" description="Sulfatase N-terminal" evidence="7">
    <location>
        <begin position="58"/>
        <end position="444"/>
    </location>
</feature>
<sequence>MAGIWLQQEDDTDWVVFVCSEAEILHNIWKDKCYMAILAFLLLVLGLCEPNEATSQKPNILLFMADDLGIGEIGCYGNYTIRTPNIDRLALEGVKLTQHISAASVCSPSRSAFLTGRYPIRTGMNGHDNGGKRVLLWNAASGGLPTNETTFAKVLKEQGYSTGIIGKWHLGVNCNSMDYFCHHPLNHGFDFFYGIPFTLVNECEPSRPGEIAVEYKEKLWFDAQVFFITVLTLIANKKWKLIDITWTVIVIFALSGTLFFMYWFIAFAFQPYWNCLFMRNLEIVEQPMDLKTKSGQIIKEAKAFINRNEDKPFLLFVSFLHIHTPHYTTKEFRGRSKHDLYGDNIEEMDWMIGQILESIDHNNLKNNTLIYFTSDHGAYLEGMEGSPHLKGSNGIYRGGKGMGGLEGGIRVPGILRWPGRLPANTVIDKPTSLMDIFPTVTNLGGGMPPKDRIVDGKDLMPLLEGHVLNSGHEFMFHYCAGHLHAVRWHQTSSETIWKVHYISPKFPEGAGACYGLKLCPCSGEKVIYHVPPLLYNLSSDPSEKNPLPSDSELYSKVLPTIQKAIARHNATLHKVPQQLYGLNNAWKPWLQPCCGTFPFCWCNKENDP</sequence>
<dbReference type="GO" id="GO:0004065">
    <property type="term" value="F:arylsulfatase activity"/>
    <property type="evidence" value="ECO:0007669"/>
    <property type="project" value="TreeGrafter"/>
</dbReference>
<dbReference type="Gene3D" id="1.10.287.550">
    <property type="entry name" value="Helix hairpin bin"/>
    <property type="match status" value="1"/>
</dbReference>
<evidence type="ECO:0000256" key="5">
    <source>
        <dbReference type="ARBA" id="ARBA00022837"/>
    </source>
</evidence>
<proteinExistence type="inferred from homology"/>
<comment type="cofactor">
    <cofactor evidence="1">
        <name>Ca(2+)</name>
        <dbReference type="ChEBI" id="CHEBI:29108"/>
    </cofactor>
</comment>
<dbReference type="GO" id="GO:0005783">
    <property type="term" value="C:endoplasmic reticulum"/>
    <property type="evidence" value="ECO:0007669"/>
    <property type="project" value="UniProtKB-ARBA"/>
</dbReference>
<dbReference type="Gene3D" id="3.30.1120.10">
    <property type="match status" value="1"/>
</dbReference>
<keyword evidence="6" id="KW-0472">Membrane</keyword>
<dbReference type="AlphaFoldDB" id="A0AAV7CZ46"/>
<dbReference type="PROSITE" id="PS00149">
    <property type="entry name" value="SULFATASE_2"/>
    <property type="match status" value="1"/>
</dbReference>
<dbReference type="GO" id="GO:0046872">
    <property type="term" value="F:metal ion binding"/>
    <property type="evidence" value="ECO:0007669"/>
    <property type="project" value="UniProtKB-KW"/>
</dbReference>
<dbReference type="Pfam" id="PF14707">
    <property type="entry name" value="Sulfatase_C"/>
    <property type="match status" value="1"/>
</dbReference>
<comment type="caution">
    <text evidence="8">The sequence shown here is derived from an EMBL/GenBank/DDBJ whole genome shotgun (WGS) entry which is preliminary data.</text>
</comment>
<keyword evidence="4" id="KW-0378">Hydrolase</keyword>
<dbReference type="FunFam" id="3.30.1120.10:FF:000001">
    <property type="entry name" value="Arylsulfatase E"/>
    <property type="match status" value="1"/>
</dbReference>
<keyword evidence="6" id="KW-0812">Transmembrane</keyword>
<dbReference type="InterPro" id="IPR024607">
    <property type="entry name" value="Sulfatase_CS"/>
</dbReference>
<dbReference type="PANTHER" id="PTHR42693">
    <property type="entry name" value="ARYLSULFATASE FAMILY MEMBER"/>
    <property type="match status" value="1"/>
</dbReference>
<dbReference type="Gene3D" id="3.40.720.10">
    <property type="entry name" value="Alkaline Phosphatase, subunit A"/>
    <property type="match status" value="1"/>
</dbReference>
<dbReference type="InterPro" id="IPR000917">
    <property type="entry name" value="Sulfatase_N"/>
</dbReference>